<dbReference type="PANTHER" id="PTHR42939">
    <property type="entry name" value="ABC TRANSPORTER ATP-BINDING PROTEIN ALBC-RELATED"/>
    <property type="match status" value="1"/>
</dbReference>
<dbReference type="SUPFAM" id="SSF52540">
    <property type="entry name" value="P-loop containing nucleoside triphosphate hydrolases"/>
    <property type="match status" value="1"/>
</dbReference>
<organism evidence="5 6">
    <name type="scientific">Cecembia rubra</name>
    <dbReference type="NCBI Taxonomy" id="1485585"/>
    <lineage>
        <taxon>Bacteria</taxon>
        <taxon>Pseudomonadati</taxon>
        <taxon>Bacteroidota</taxon>
        <taxon>Cytophagia</taxon>
        <taxon>Cytophagales</taxon>
        <taxon>Cyclobacteriaceae</taxon>
        <taxon>Cecembia</taxon>
    </lineage>
</organism>
<evidence type="ECO:0000259" key="4">
    <source>
        <dbReference type="PROSITE" id="PS50893"/>
    </source>
</evidence>
<dbReference type="PANTHER" id="PTHR42939:SF1">
    <property type="entry name" value="ABC TRANSPORTER ATP-BINDING PROTEIN ALBC-RELATED"/>
    <property type="match status" value="1"/>
</dbReference>
<gene>
    <name evidence="5" type="ORF">CLV48_10241</name>
</gene>
<dbReference type="Proteomes" id="UP000240708">
    <property type="component" value="Unassembled WGS sequence"/>
</dbReference>
<accession>A0A2P8E9W8</accession>
<dbReference type="InterPro" id="IPR017871">
    <property type="entry name" value="ABC_transporter-like_CS"/>
</dbReference>
<sequence>MLDIRLNSIGKRFQYDWIFKNLSLEIPKGSFCAITGSNGSGKSTLVKCIAGLTPLTEGKIEYTSEGQNISDTEIFNFLSISAPYMELPEEFTLLELLRFHFSFKKPINQMEHEEMMEKMYLIEHRYKPINQFSSGMKQRLKLGLCFYSDVPLILLDEPSSNLDEKGLHWYLELIGEYGQNKTILICSNEPKEYGFCQHKIHVEDFKLKHNL</sequence>
<keyword evidence="2" id="KW-0547">Nucleotide-binding</keyword>
<dbReference type="Pfam" id="PF00005">
    <property type="entry name" value="ABC_tran"/>
    <property type="match status" value="1"/>
</dbReference>
<dbReference type="InterPro" id="IPR051782">
    <property type="entry name" value="ABC_Transporter_VariousFunc"/>
</dbReference>
<proteinExistence type="predicted"/>
<dbReference type="EMBL" id="PYGF01000002">
    <property type="protein sequence ID" value="PSL06227.1"/>
    <property type="molecule type" value="Genomic_DNA"/>
</dbReference>
<dbReference type="OrthoDB" id="9808363at2"/>
<dbReference type="InterPro" id="IPR003593">
    <property type="entry name" value="AAA+_ATPase"/>
</dbReference>
<comment type="caution">
    <text evidence="5">The sequence shown here is derived from an EMBL/GenBank/DDBJ whole genome shotgun (WGS) entry which is preliminary data.</text>
</comment>
<dbReference type="PROSITE" id="PS50893">
    <property type="entry name" value="ABC_TRANSPORTER_2"/>
    <property type="match status" value="1"/>
</dbReference>
<dbReference type="GO" id="GO:0016887">
    <property type="term" value="F:ATP hydrolysis activity"/>
    <property type="evidence" value="ECO:0007669"/>
    <property type="project" value="InterPro"/>
</dbReference>
<dbReference type="GO" id="GO:0005524">
    <property type="term" value="F:ATP binding"/>
    <property type="evidence" value="ECO:0007669"/>
    <property type="project" value="UniProtKB-KW"/>
</dbReference>
<keyword evidence="3" id="KW-0067">ATP-binding</keyword>
<protein>
    <submittedName>
        <fullName evidence="5">ABC transporter family protein</fullName>
    </submittedName>
</protein>
<keyword evidence="6" id="KW-1185">Reference proteome</keyword>
<name>A0A2P8E9W8_9BACT</name>
<dbReference type="InterPro" id="IPR027417">
    <property type="entry name" value="P-loop_NTPase"/>
</dbReference>
<evidence type="ECO:0000256" key="2">
    <source>
        <dbReference type="ARBA" id="ARBA00022741"/>
    </source>
</evidence>
<dbReference type="AlphaFoldDB" id="A0A2P8E9W8"/>
<dbReference type="PROSITE" id="PS00211">
    <property type="entry name" value="ABC_TRANSPORTER_1"/>
    <property type="match status" value="1"/>
</dbReference>
<dbReference type="InterPro" id="IPR003439">
    <property type="entry name" value="ABC_transporter-like_ATP-bd"/>
</dbReference>
<reference evidence="5 6" key="1">
    <citation type="submission" date="2018-03" db="EMBL/GenBank/DDBJ databases">
        <title>Genomic Encyclopedia of Archaeal and Bacterial Type Strains, Phase II (KMG-II): from individual species to whole genera.</title>
        <authorList>
            <person name="Goeker M."/>
        </authorList>
    </citation>
    <scope>NUCLEOTIDE SEQUENCE [LARGE SCALE GENOMIC DNA]</scope>
    <source>
        <strain evidence="5 6">DSM 28057</strain>
    </source>
</reference>
<dbReference type="SMART" id="SM00382">
    <property type="entry name" value="AAA"/>
    <property type="match status" value="1"/>
</dbReference>
<dbReference type="RefSeq" id="WP_106566184.1">
    <property type="nucleotide sequence ID" value="NZ_JAUVYL010000008.1"/>
</dbReference>
<feature type="domain" description="ABC transporter" evidence="4">
    <location>
        <begin position="4"/>
        <end position="211"/>
    </location>
</feature>
<dbReference type="Gene3D" id="3.40.50.300">
    <property type="entry name" value="P-loop containing nucleotide triphosphate hydrolases"/>
    <property type="match status" value="1"/>
</dbReference>
<evidence type="ECO:0000313" key="6">
    <source>
        <dbReference type="Proteomes" id="UP000240708"/>
    </source>
</evidence>
<evidence type="ECO:0000256" key="1">
    <source>
        <dbReference type="ARBA" id="ARBA00022448"/>
    </source>
</evidence>
<keyword evidence="1" id="KW-0813">Transport</keyword>
<evidence type="ECO:0000313" key="5">
    <source>
        <dbReference type="EMBL" id="PSL06227.1"/>
    </source>
</evidence>
<evidence type="ECO:0000256" key="3">
    <source>
        <dbReference type="ARBA" id="ARBA00022840"/>
    </source>
</evidence>